<organism evidence="2 3">
    <name type="scientific">Tabrizicola oligotrophica</name>
    <dbReference type="NCBI Taxonomy" id="2710650"/>
    <lineage>
        <taxon>Bacteria</taxon>
        <taxon>Pseudomonadati</taxon>
        <taxon>Pseudomonadota</taxon>
        <taxon>Alphaproteobacteria</taxon>
        <taxon>Rhodobacterales</taxon>
        <taxon>Paracoccaceae</taxon>
        <taxon>Tabrizicola</taxon>
    </lineage>
</organism>
<gene>
    <name evidence="2" type="ORF">G4Z14_18195</name>
</gene>
<evidence type="ECO:0000256" key="1">
    <source>
        <dbReference type="SAM" id="Phobius"/>
    </source>
</evidence>
<comment type="caution">
    <text evidence="2">The sequence shown here is derived from an EMBL/GenBank/DDBJ whole genome shotgun (WGS) entry which is preliminary data.</text>
</comment>
<keyword evidence="1" id="KW-0472">Membrane</keyword>
<reference evidence="2 3" key="1">
    <citation type="submission" date="2020-02" db="EMBL/GenBank/DDBJ databases">
        <authorList>
            <person name="Chen W.-M."/>
        </authorList>
    </citation>
    <scope>NUCLEOTIDE SEQUENCE [LARGE SCALE GENOMIC DNA]</scope>
    <source>
        <strain evidence="2 3">KMS-5</strain>
    </source>
</reference>
<feature type="transmembrane region" description="Helical" evidence="1">
    <location>
        <begin position="132"/>
        <end position="150"/>
    </location>
</feature>
<keyword evidence="1" id="KW-1133">Transmembrane helix</keyword>
<dbReference type="Proteomes" id="UP000477782">
    <property type="component" value="Unassembled WGS sequence"/>
</dbReference>
<evidence type="ECO:0000313" key="3">
    <source>
        <dbReference type="Proteomes" id="UP000477782"/>
    </source>
</evidence>
<dbReference type="RefSeq" id="WP_164628332.1">
    <property type="nucleotide sequence ID" value="NZ_JAAIVJ010000025.1"/>
</dbReference>
<dbReference type="EMBL" id="JAAIVJ010000025">
    <property type="protein sequence ID" value="NEY92217.1"/>
    <property type="molecule type" value="Genomic_DNA"/>
</dbReference>
<sequence length="184" mass="19946">MSDPGSTRSALSDAALRETLDLLGTVVANMAGKLDRHDQILAEVQKVSAESRDAAQAAKAHSDPQRYGRHIGQELDKALDTTLDRLEGLQSGFATDRQETHRSLNDLVRQEEAVLQHLRDDLEEAGRWKRRIPFIALFGLALALGLTIALPRFLAGNGTGCAALGGEWLRGPETGKEACVFYAG</sequence>
<accession>A0A6M0QXW5</accession>
<name>A0A6M0QXW5_9RHOB</name>
<keyword evidence="1" id="KW-0812">Transmembrane</keyword>
<proteinExistence type="predicted"/>
<protein>
    <submittedName>
        <fullName evidence="2">Uncharacterized protein</fullName>
    </submittedName>
</protein>
<keyword evidence="3" id="KW-1185">Reference proteome</keyword>
<evidence type="ECO:0000313" key="2">
    <source>
        <dbReference type="EMBL" id="NEY92217.1"/>
    </source>
</evidence>
<dbReference type="AlphaFoldDB" id="A0A6M0QXW5"/>